<keyword evidence="10" id="KW-0067">ATP-binding</keyword>
<dbReference type="InterPro" id="IPR005936">
    <property type="entry name" value="FtsH"/>
</dbReference>
<dbReference type="InterPro" id="IPR037219">
    <property type="entry name" value="Peptidase_M41-like"/>
</dbReference>
<dbReference type="InterPro" id="IPR000642">
    <property type="entry name" value="Peptidase_M41"/>
</dbReference>
<keyword evidence="8" id="KW-0378">Hydrolase</keyword>
<dbReference type="Gene3D" id="1.10.10.60">
    <property type="entry name" value="Homeodomain-like"/>
    <property type="match status" value="1"/>
</dbReference>
<dbReference type="NCBIfam" id="TIGR01241">
    <property type="entry name" value="FtsH_fam"/>
    <property type="match status" value="1"/>
</dbReference>
<dbReference type="SMART" id="SM00382">
    <property type="entry name" value="AAA"/>
    <property type="match status" value="1"/>
</dbReference>
<feature type="domain" description="AAA+ ATPase" evidence="14">
    <location>
        <begin position="356"/>
        <end position="495"/>
    </location>
</feature>
<dbReference type="SUPFAM" id="SSF46689">
    <property type="entry name" value="Homeodomain-like"/>
    <property type="match status" value="1"/>
</dbReference>
<dbReference type="PANTHER" id="PTHR43655">
    <property type="entry name" value="ATP-DEPENDENT PROTEASE"/>
    <property type="match status" value="1"/>
</dbReference>
<keyword evidence="9" id="KW-0862">Zinc</keyword>
<dbReference type="Pfam" id="PF01434">
    <property type="entry name" value="Peptidase_M41"/>
    <property type="match status" value="3"/>
</dbReference>
<keyword evidence="16" id="KW-1185">Reference proteome</keyword>
<dbReference type="SUPFAM" id="SSF140990">
    <property type="entry name" value="FtsH protease domain-like"/>
    <property type="match status" value="2"/>
</dbReference>
<feature type="transmembrane region" description="Helical" evidence="13">
    <location>
        <begin position="158"/>
        <end position="176"/>
    </location>
</feature>
<sequence length="1072" mass="119674">MSKRKVFSLEDKANIISDTERGLSQTDVGRQHSLSKSTLKRNLTLLQRAPGAPSLDTVLQQWKLFCERPPKGFEKYFKPGGNKQASQSEKPSVKETKDAPKEAQTPPPSKGAAGPQPSKPPTPSKPYDQWSFGMFGNQSRSGGPGGKAFGEGGEREKWIIIGMVGTVALLGTLAYYEMGYKEIAWKEFVNNYLAKGIVEKLEVVNKKWVRVRLMSGNTVDGSSVLWFNIGSVDSFERNLENAQIEMNVEPPNFVPVIYKTELEAASITGILPTLLIIGFLIYMMRRSAEMMGARGGRKGGGIFGGVMESTAKLINSNDIGVRFKDVAGCEEAKLEIMEFVNFLKNPQQYIDLGAKIPKGAMLTGPPGTGKTLLAKATAGEANVPFITVSGSEFLEMFVGVGPSRVRDMFAMARKHAPCILFIDEIDAVGRKRGGRSFGGHSEQENTLNQLLVEMDGFNTTTNVVVLAATNRIDILDKALLRPGRFDRQIYVPAPDIKGRASIFKVHLQPLKTALDKLDLARKMAALTPGFTGADIANVCNEAALIAARDLSDSINMKNFEQAIERVVAGMEKKTNVLQPEEKKTVAYHEAGHAVAGWFLQYADPLLKVSIIPRGKGLGYAQYLPKEQYLYSKEQLFDRMCMTLGGRVSEELFFGRITTGAQDDLKKVTQSAYAQIVHYGMNDKVGNVSFDMPQPGEMVLEKPYSERTAQIIDSEVRELIQRAHTHTTNLLTQHKENVKKFAEICDRDYGLFYNDRDYGADIANVCNEAALIAARDLSDSINMKNFEQAIERVVAGMEKKTNVLQPEEKKTVAYHEAGHAVAGWFLQYADPLLKVSIIPRGKGLGYAQYLPKEQYLYSKEQLFDRMCMTLGGRVSEELFFGRITTGAQDDLKKLHRVHIAALLFEQYQDIQKIYLMHHITFGIVHYGMNDKVGNVSFDMPQPGEMVLEKPYSERTAQIIDSEVRELIQRAHTHTTNLLTQHKENVKKVAERLLKQEILSRDDMIELLGQRPFPEKSTYEEFVEGTGSFEEDTSLPEGLKEWNQPRDQQGGCKRRAVQLAKHATARQTHQLHEK</sequence>
<dbReference type="EMBL" id="JAJSOF020000019">
    <property type="protein sequence ID" value="KAJ4438984.1"/>
    <property type="molecule type" value="Genomic_DNA"/>
</dbReference>
<comment type="cofactor">
    <cofactor evidence="1">
        <name>Zn(2+)</name>
        <dbReference type="ChEBI" id="CHEBI:29105"/>
    </cofactor>
</comment>
<protein>
    <submittedName>
        <fullName evidence="15">AFG3-like protein 2</fullName>
    </submittedName>
</protein>
<gene>
    <name evidence="15" type="primary">AFG3L2</name>
    <name evidence="15" type="ORF">ANN_14938</name>
</gene>
<dbReference type="InterPro" id="IPR009057">
    <property type="entry name" value="Homeodomain-like_sf"/>
</dbReference>
<dbReference type="CDD" id="cd19501">
    <property type="entry name" value="RecA-like_FtsH"/>
    <property type="match status" value="1"/>
</dbReference>
<keyword evidence="11" id="KW-0482">Metalloprotease</keyword>
<keyword evidence="13" id="KW-0472">Membrane</keyword>
<evidence type="ECO:0000256" key="10">
    <source>
        <dbReference type="ARBA" id="ARBA00022840"/>
    </source>
</evidence>
<feature type="region of interest" description="Disordered" evidence="12">
    <location>
        <begin position="1"/>
        <end position="35"/>
    </location>
</feature>
<keyword evidence="6" id="KW-0479">Metal-binding</keyword>
<evidence type="ECO:0000256" key="3">
    <source>
        <dbReference type="ARBA" id="ARBA00010044"/>
    </source>
</evidence>
<dbReference type="Gene3D" id="1.10.8.60">
    <property type="match status" value="1"/>
</dbReference>
<evidence type="ECO:0000256" key="12">
    <source>
        <dbReference type="SAM" id="MobiDB-lite"/>
    </source>
</evidence>
<evidence type="ECO:0000256" key="1">
    <source>
        <dbReference type="ARBA" id="ARBA00001947"/>
    </source>
</evidence>
<comment type="similarity">
    <text evidence="3">In the C-terminal section; belongs to the peptidase M41 family.</text>
</comment>
<organism evidence="15 16">
    <name type="scientific">Periplaneta americana</name>
    <name type="common">American cockroach</name>
    <name type="synonym">Blatta americana</name>
    <dbReference type="NCBI Taxonomy" id="6978"/>
    <lineage>
        <taxon>Eukaryota</taxon>
        <taxon>Metazoa</taxon>
        <taxon>Ecdysozoa</taxon>
        <taxon>Arthropoda</taxon>
        <taxon>Hexapoda</taxon>
        <taxon>Insecta</taxon>
        <taxon>Pterygota</taxon>
        <taxon>Neoptera</taxon>
        <taxon>Polyneoptera</taxon>
        <taxon>Dictyoptera</taxon>
        <taxon>Blattodea</taxon>
        <taxon>Blattoidea</taxon>
        <taxon>Blattidae</taxon>
        <taxon>Blattinae</taxon>
        <taxon>Periplaneta</taxon>
    </lineage>
</organism>
<keyword evidence="13" id="KW-1133">Transmembrane helix</keyword>
<feature type="region of interest" description="Disordered" evidence="12">
    <location>
        <begin position="1024"/>
        <end position="1072"/>
    </location>
</feature>
<comment type="caution">
    <text evidence="15">The sequence shown here is derived from an EMBL/GenBank/DDBJ whole genome shotgun (WGS) entry which is preliminary data.</text>
</comment>
<evidence type="ECO:0000256" key="5">
    <source>
        <dbReference type="ARBA" id="ARBA00022670"/>
    </source>
</evidence>
<feature type="transmembrane region" description="Helical" evidence="13">
    <location>
        <begin position="264"/>
        <end position="284"/>
    </location>
</feature>
<dbReference type="Pfam" id="PF00004">
    <property type="entry name" value="AAA"/>
    <property type="match status" value="1"/>
</dbReference>
<evidence type="ECO:0000256" key="4">
    <source>
        <dbReference type="ARBA" id="ARBA00010550"/>
    </source>
</evidence>
<dbReference type="Pfam" id="PF06480">
    <property type="entry name" value="FtsH_ext"/>
    <property type="match status" value="1"/>
</dbReference>
<dbReference type="InterPro" id="IPR003959">
    <property type="entry name" value="ATPase_AAA_core"/>
</dbReference>
<keyword evidence="13" id="KW-0812">Transmembrane</keyword>
<dbReference type="InterPro" id="IPR041569">
    <property type="entry name" value="AAA_lid_3"/>
</dbReference>
<evidence type="ECO:0000313" key="15">
    <source>
        <dbReference type="EMBL" id="KAJ4438984.1"/>
    </source>
</evidence>
<dbReference type="HAMAP" id="MF_01458">
    <property type="entry name" value="FtsH"/>
    <property type="match status" value="1"/>
</dbReference>
<proteinExistence type="inferred from homology"/>
<dbReference type="InterPro" id="IPR050928">
    <property type="entry name" value="ATP-dep_Zn_Metalloprotease"/>
</dbReference>
<reference evidence="15 16" key="1">
    <citation type="journal article" date="2022" name="Allergy">
        <title>Genome assembly and annotation of Periplaneta americana reveal a comprehensive cockroach allergen profile.</title>
        <authorList>
            <person name="Wang L."/>
            <person name="Xiong Q."/>
            <person name="Saelim N."/>
            <person name="Wang L."/>
            <person name="Nong W."/>
            <person name="Wan A.T."/>
            <person name="Shi M."/>
            <person name="Liu X."/>
            <person name="Cao Q."/>
            <person name="Hui J.H.L."/>
            <person name="Sookrung N."/>
            <person name="Leung T.F."/>
            <person name="Tungtrongchitr A."/>
            <person name="Tsui S.K.W."/>
        </authorList>
    </citation>
    <scope>NUCLEOTIDE SEQUENCE [LARGE SCALE GENOMIC DNA]</scope>
    <source>
        <strain evidence="15">PWHHKU_190912</strain>
    </source>
</reference>
<evidence type="ECO:0000313" key="16">
    <source>
        <dbReference type="Proteomes" id="UP001148838"/>
    </source>
</evidence>
<comment type="similarity">
    <text evidence="4">In the N-terminal section; belongs to the AAA ATPase family.</text>
</comment>
<dbReference type="SUPFAM" id="SSF52540">
    <property type="entry name" value="P-loop containing nucleoside triphosphate hydrolases"/>
    <property type="match status" value="1"/>
</dbReference>
<evidence type="ECO:0000256" key="13">
    <source>
        <dbReference type="SAM" id="Phobius"/>
    </source>
</evidence>
<dbReference type="Gene3D" id="3.40.50.300">
    <property type="entry name" value="P-loop containing nucleotide triphosphate hydrolases"/>
    <property type="match status" value="1"/>
</dbReference>
<dbReference type="PROSITE" id="PS00674">
    <property type="entry name" value="AAA"/>
    <property type="match status" value="1"/>
</dbReference>
<name>A0ABQ8SXP4_PERAM</name>
<dbReference type="Gene3D" id="1.20.58.760">
    <property type="entry name" value="Peptidase M41"/>
    <property type="match status" value="2"/>
</dbReference>
<feature type="compositionally biased region" description="Basic and acidic residues" evidence="12">
    <location>
        <begin position="7"/>
        <end position="21"/>
    </location>
</feature>
<feature type="region of interest" description="Disordered" evidence="12">
    <location>
        <begin position="75"/>
        <end position="149"/>
    </location>
</feature>
<accession>A0ABQ8SXP4</accession>
<dbReference type="InterPro" id="IPR027417">
    <property type="entry name" value="P-loop_NTPase"/>
</dbReference>
<dbReference type="Gene3D" id="3.40.1690.20">
    <property type="match status" value="1"/>
</dbReference>
<comment type="subcellular location">
    <subcellularLocation>
        <location evidence="2">Nucleus</location>
    </subcellularLocation>
</comment>
<evidence type="ECO:0000256" key="11">
    <source>
        <dbReference type="ARBA" id="ARBA00023049"/>
    </source>
</evidence>
<evidence type="ECO:0000256" key="2">
    <source>
        <dbReference type="ARBA" id="ARBA00004123"/>
    </source>
</evidence>
<evidence type="ECO:0000256" key="7">
    <source>
        <dbReference type="ARBA" id="ARBA00022741"/>
    </source>
</evidence>
<dbReference type="InterPro" id="IPR003960">
    <property type="entry name" value="ATPase_AAA_CS"/>
</dbReference>
<feature type="compositionally biased region" description="Polar residues" evidence="12">
    <location>
        <begin position="22"/>
        <end position="35"/>
    </location>
</feature>
<keyword evidence="7" id="KW-0547">Nucleotide-binding</keyword>
<dbReference type="InterPro" id="IPR003593">
    <property type="entry name" value="AAA+_ATPase"/>
</dbReference>
<dbReference type="Proteomes" id="UP001148838">
    <property type="component" value="Unassembled WGS sequence"/>
</dbReference>
<evidence type="ECO:0000259" key="14">
    <source>
        <dbReference type="SMART" id="SM00382"/>
    </source>
</evidence>
<keyword evidence="5" id="KW-0645">Protease</keyword>
<dbReference type="InterPro" id="IPR011546">
    <property type="entry name" value="Pept_M41_FtsH_extracell"/>
</dbReference>
<evidence type="ECO:0000256" key="9">
    <source>
        <dbReference type="ARBA" id="ARBA00022833"/>
    </source>
</evidence>
<dbReference type="Pfam" id="PF17862">
    <property type="entry name" value="AAA_lid_3"/>
    <property type="match status" value="2"/>
</dbReference>
<evidence type="ECO:0000256" key="8">
    <source>
        <dbReference type="ARBA" id="ARBA00022801"/>
    </source>
</evidence>
<feature type="compositionally biased region" description="Basic and acidic residues" evidence="12">
    <location>
        <begin position="91"/>
        <end position="101"/>
    </location>
</feature>
<evidence type="ECO:0000256" key="6">
    <source>
        <dbReference type="ARBA" id="ARBA00022723"/>
    </source>
</evidence>
<dbReference type="PANTHER" id="PTHR43655:SF2">
    <property type="entry name" value="AFG3 LIKE MATRIX AAA PEPTIDASE SUBUNIT 2, ISOFORM A"/>
    <property type="match status" value="1"/>
</dbReference>